<dbReference type="Gene3D" id="1.20.120.520">
    <property type="entry name" value="nmb1532 protein domain like"/>
    <property type="match status" value="1"/>
</dbReference>
<dbReference type="RefSeq" id="WP_121604118.1">
    <property type="nucleotide sequence ID" value="NZ_CP115959.1"/>
</dbReference>
<dbReference type="NCBIfam" id="TIGR03652">
    <property type="entry name" value="FeS_repair_RIC"/>
    <property type="match status" value="1"/>
</dbReference>
<organism evidence="6 7">
    <name type="scientific">Virgibacillus salarius</name>
    <dbReference type="NCBI Taxonomy" id="447199"/>
    <lineage>
        <taxon>Bacteria</taxon>
        <taxon>Bacillati</taxon>
        <taxon>Bacillota</taxon>
        <taxon>Bacilli</taxon>
        <taxon>Bacillales</taxon>
        <taxon>Bacillaceae</taxon>
        <taxon>Virgibacillus</taxon>
    </lineage>
</organism>
<dbReference type="AlphaFoldDB" id="A0A941DTN6"/>
<dbReference type="GO" id="GO:0046872">
    <property type="term" value="F:metal ion binding"/>
    <property type="evidence" value="ECO:0007669"/>
    <property type="project" value="UniProtKB-KW"/>
</dbReference>
<proteinExistence type="predicted"/>
<dbReference type="PANTHER" id="PTHR36438:SF1">
    <property type="entry name" value="IRON-SULFUR CLUSTER REPAIR PROTEIN YTFE"/>
    <property type="match status" value="1"/>
</dbReference>
<keyword evidence="2" id="KW-0963">Cytoplasm</keyword>
<evidence type="ECO:0000256" key="2">
    <source>
        <dbReference type="ARBA" id="ARBA00022490"/>
    </source>
</evidence>
<dbReference type="EMBL" id="JAGSOT010000007">
    <property type="protein sequence ID" value="MBR7795176.1"/>
    <property type="molecule type" value="Genomic_DNA"/>
</dbReference>
<dbReference type="GO" id="GO:0005737">
    <property type="term" value="C:cytoplasm"/>
    <property type="evidence" value="ECO:0007669"/>
    <property type="project" value="UniProtKB-SubCell"/>
</dbReference>
<comment type="subcellular location">
    <subcellularLocation>
        <location evidence="1">Cytoplasm</location>
    </subcellularLocation>
</comment>
<evidence type="ECO:0000313" key="7">
    <source>
        <dbReference type="Proteomes" id="UP000675284"/>
    </source>
</evidence>
<evidence type="ECO:0000256" key="1">
    <source>
        <dbReference type="ARBA" id="ARBA00004496"/>
    </source>
</evidence>
<evidence type="ECO:0000313" key="6">
    <source>
        <dbReference type="EMBL" id="MBR7795176.1"/>
    </source>
</evidence>
<gene>
    <name evidence="6" type="primary">ric</name>
    <name evidence="6" type="ORF">KCX74_03860</name>
</gene>
<feature type="domain" description="Hemerythrin-like" evidence="5">
    <location>
        <begin position="83"/>
        <end position="228"/>
    </location>
</feature>
<sequence>MNTFTKDHTPAHIVKMFPKASDLFKEHQIDFCCNGDRPLKEAFAQNNLDGDAILKELNTNYQGWQANDSTVDWGTFSISELVDHIVHTHHAYLLEELPALGEFVTKVFRRHGADQPHLIELHRLYNHFKVEMEEHTLKEENELFPLLKEYELNPNEKLLQQIYETIHKLEKEHDVVGEDLKEMRAITDGYQPPVNACGTYQITYARLAELEDDTFQHVHLENNILFKRI</sequence>
<dbReference type="Pfam" id="PF04405">
    <property type="entry name" value="ScdA_N"/>
    <property type="match status" value="1"/>
</dbReference>
<reference evidence="6" key="1">
    <citation type="submission" date="2021-04" db="EMBL/GenBank/DDBJ databases">
        <title>Isolation and polyphasic classification of algal microorganism.</title>
        <authorList>
            <person name="Wang S."/>
        </authorList>
    </citation>
    <scope>NUCLEOTIDE SEQUENCE</scope>
    <source>
        <strain evidence="6">720a</strain>
    </source>
</reference>
<evidence type="ECO:0000256" key="4">
    <source>
        <dbReference type="ARBA" id="ARBA00023004"/>
    </source>
</evidence>
<keyword evidence="4" id="KW-0408">Iron</keyword>
<evidence type="ECO:0000259" key="5">
    <source>
        <dbReference type="Pfam" id="PF01814"/>
    </source>
</evidence>
<dbReference type="PANTHER" id="PTHR36438">
    <property type="entry name" value="IRON-SULFUR CLUSTER REPAIR PROTEIN YTFE"/>
    <property type="match status" value="1"/>
</dbReference>
<comment type="caution">
    <text evidence="6">The sequence shown here is derived from an EMBL/GenBank/DDBJ whole genome shotgun (WGS) entry which is preliminary data.</text>
</comment>
<dbReference type="InterPro" id="IPR019903">
    <property type="entry name" value="RIC_family"/>
</dbReference>
<dbReference type="InterPro" id="IPR012312">
    <property type="entry name" value="Hemerythrin-like"/>
</dbReference>
<dbReference type="Gene3D" id="1.10.3910.10">
    <property type="entry name" value="SP0561-like"/>
    <property type="match status" value="1"/>
</dbReference>
<protein>
    <submittedName>
        <fullName evidence="6">Iron-sulfur cluster repair di-iron protein</fullName>
    </submittedName>
</protein>
<dbReference type="Pfam" id="PF01814">
    <property type="entry name" value="Hemerythrin"/>
    <property type="match status" value="1"/>
</dbReference>
<dbReference type="Proteomes" id="UP000675284">
    <property type="component" value="Unassembled WGS sequence"/>
</dbReference>
<evidence type="ECO:0000256" key="3">
    <source>
        <dbReference type="ARBA" id="ARBA00022723"/>
    </source>
</evidence>
<keyword evidence="7" id="KW-1185">Reference proteome</keyword>
<dbReference type="InterPro" id="IPR038062">
    <property type="entry name" value="ScdA-like_N_sf"/>
</dbReference>
<accession>A0A941DTN6</accession>
<keyword evidence="3" id="KW-0479">Metal-binding</keyword>
<name>A0A941DTN6_9BACI</name>